<comment type="caution">
    <text evidence="2">The sequence shown here is derived from an EMBL/GenBank/DDBJ whole genome shotgun (WGS) entry which is preliminary data.</text>
</comment>
<proteinExistence type="predicted"/>
<evidence type="ECO:0000256" key="1">
    <source>
        <dbReference type="SAM" id="MobiDB-lite"/>
    </source>
</evidence>
<feature type="region of interest" description="Disordered" evidence="1">
    <location>
        <begin position="36"/>
        <end position="59"/>
    </location>
</feature>
<evidence type="ECO:0000313" key="2">
    <source>
        <dbReference type="EMBL" id="KAI0502294.1"/>
    </source>
</evidence>
<sequence>MLQNSSLELFIPPYSKIICSKYCHFKNTSQIAQSKELSSSTRISPFTGCSSPNQLKATR</sequence>
<keyword evidence="3" id="KW-1185">Reference proteome</keyword>
<dbReference type="EMBL" id="JAGYWB010000012">
    <property type="protein sequence ID" value="KAI0502294.1"/>
    <property type="molecule type" value="Genomic_DNA"/>
</dbReference>
<protein>
    <submittedName>
        <fullName evidence="2">Uncharacterized protein</fullName>
    </submittedName>
</protein>
<reference evidence="2" key="1">
    <citation type="journal article" date="2022" name="Front. Genet.">
        <title>Chromosome-Scale Assembly of the Dendrobium nobile Genome Provides Insights Into the Molecular Mechanism of the Biosynthesis of the Medicinal Active Ingredient of Dendrobium.</title>
        <authorList>
            <person name="Xu Q."/>
            <person name="Niu S.-C."/>
            <person name="Li K.-L."/>
            <person name="Zheng P.-J."/>
            <person name="Zhang X.-J."/>
            <person name="Jia Y."/>
            <person name="Liu Y."/>
            <person name="Niu Y.-X."/>
            <person name="Yu L.-H."/>
            <person name="Chen D.-F."/>
            <person name="Zhang G.-Q."/>
        </authorList>
    </citation>
    <scope>NUCLEOTIDE SEQUENCE</scope>
    <source>
        <tissue evidence="2">Leaf</tissue>
    </source>
</reference>
<name>A0A8T3B1Z7_DENNO</name>
<dbReference type="Proteomes" id="UP000829196">
    <property type="component" value="Unassembled WGS sequence"/>
</dbReference>
<gene>
    <name evidence="2" type="ORF">KFK09_017241</name>
</gene>
<organism evidence="2 3">
    <name type="scientific">Dendrobium nobile</name>
    <name type="common">Orchid</name>
    <dbReference type="NCBI Taxonomy" id="94219"/>
    <lineage>
        <taxon>Eukaryota</taxon>
        <taxon>Viridiplantae</taxon>
        <taxon>Streptophyta</taxon>
        <taxon>Embryophyta</taxon>
        <taxon>Tracheophyta</taxon>
        <taxon>Spermatophyta</taxon>
        <taxon>Magnoliopsida</taxon>
        <taxon>Liliopsida</taxon>
        <taxon>Asparagales</taxon>
        <taxon>Orchidaceae</taxon>
        <taxon>Epidendroideae</taxon>
        <taxon>Malaxideae</taxon>
        <taxon>Dendrobiinae</taxon>
        <taxon>Dendrobium</taxon>
    </lineage>
</organism>
<dbReference type="AlphaFoldDB" id="A0A8T3B1Z7"/>
<evidence type="ECO:0000313" key="3">
    <source>
        <dbReference type="Proteomes" id="UP000829196"/>
    </source>
</evidence>
<accession>A0A8T3B1Z7</accession>